<dbReference type="GO" id="GO:0042802">
    <property type="term" value="F:identical protein binding"/>
    <property type="evidence" value="ECO:0007669"/>
    <property type="project" value="UniProtKB-ARBA"/>
</dbReference>
<dbReference type="InterPro" id="IPR025669">
    <property type="entry name" value="AAA_dom"/>
</dbReference>
<dbReference type="CDD" id="cd05387">
    <property type="entry name" value="BY-kinase"/>
    <property type="match status" value="1"/>
</dbReference>
<dbReference type="PANTHER" id="PTHR32309:SF13">
    <property type="entry name" value="FERRIC ENTEROBACTIN TRANSPORT PROTEIN FEPE"/>
    <property type="match status" value="1"/>
</dbReference>
<dbReference type="Pfam" id="PF13614">
    <property type="entry name" value="AAA_31"/>
    <property type="match status" value="1"/>
</dbReference>
<proteinExistence type="inferred from homology"/>
<sequence length="230" mass="25522">MSRSVKQRPIITNLNPKSPISEVYRTLRTNIQFSSVDMHYQTLMITSSGPMEGKSTTINNLAVVYAQTNKKVLLIDADLRKPTAHHTFRISNRHGLTDMITNQCSLDMSIKETDIQNLSVMTAGTIPPNPSEILASQKMSGLLEELKEKFDFILIDTPPVLAVSDAQIIATKCDGVILVVDAGRVKREVVLKAKSSLEFVKAHILGVVLNKISQKESVNPYFYYGGEESQ</sequence>
<keyword evidence="7" id="KW-0829">Tyrosine-protein kinase</keyword>
<comment type="similarity">
    <text evidence="1">Belongs to the CpsD/CapB family.</text>
</comment>
<dbReference type="Gene3D" id="3.40.50.300">
    <property type="entry name" value="P-loop containing nucleotide triphosphate hydrolases"/>
    <property type="match status" value="1"/>
</dbReference>
<comment type="caution">
    <text evidence="10">The sequence shown here is derived from an EMBL/GenBank/DDBJ whole genome shotgun (WGS) entry which is preliminary data.</text>
</comment>
<dbReference type="NCBIfam" id="TIGR01007">
    <property type="entry name" value="eps_fam"/>
    <property type="match status" value="1"/>
</dbReference>
<keyword evidence="3" id="KW-0808">Transferase</keyword>
<evidence type="ECO:0000256" key="5">
    <source>
        <dbReference type="ARBA" id="ARBA00022777"/>
    </source>
</evidence>
<evidence type="ECO:0000256" key="8">
    <source>
        <dbReference type="ARBA" id="ARBA00051245"/>
    </source>
</evidence>
<dbReference type="GO" id="GO:0005524">
    <property type="term" value="F:ATP binding"/>
    <property type="evidence" value="ECO:0007669"/>
    <property type="project" value="UniProtKB-KW"/>
</dbReference>
<dbReference type="AlphaFoldDB" id="A0A6G3ZT09"/>
<keyword evidence="5 10" id="KW-0418">Kinase</keyword>
<dbReference type="InterPro" id="IPR027417">
    <property type="entry name" value="P-loop_NTPase"/>
</dbReference>
<accession>A0A6G3ZT09</accession>
<comment type="catalytic activity">
    <reaction evidence="8">
        <text>L-tyrosyl-[protein] + ATP = O-phospho-L-tyrosyl-[protein] + ADP + H(+)</text>
        <dbReference type="Rhea" id="RHEA:10596"/>
        <dbReference type="Rhea" id="RHEA-COMP:10136"/>
        <dbReference type="Rhea" id="RHEA-COMP:20101"/>
        <dbReference type="ChEBI" id="CHEBI:15378"/>
        <dbReference type="ChEBI" id="CHEBI:30616"/>
        <dbReference type="ChEBI" id="CHEBI:46858"/>
        <dbReference type="ChEBI" id="CHEBI:61978"/>
        <dbReference type="ChEBI" id="CHEBI:456216"/>
        <dbReference type="EC" id="2.7.10.2"/>
    </reaction>
</comment>
<gene>
    <name evidence="10" type="ORF">GK047_01635</name>
</gene>
<dbReference type="GO" id="GO:0005886">
    <property type="term" value="C:plasma membrane"/>
    <property type="evidence" value="ECO:0007669"/>
    <property type="project" value="UniProtKB-ARBA"/>
</dbReference>
<evidence type="ECO:0000256" key="7">
    <source>
        <dbReference type="ARBA" id="ARBA00023137"/>
    </source>
</evidence>
<dbReference type="InterPro" id="IPR005702">
    <property type="entry name" value="Wzc-like_C"/>
</dbReference>
<dbReference type="FunFam" id="3.40.50.300:FF:000527">
    <property type="entry name" value="Tyrosine-protein kinase etk"/>
    <property type="match status" value="1"/>
</dbReference>
<dbReference type="PANTHER" id="PTHR32309">
    <property type="entry name" value="TYROSINE-PROTEIN KINASE"/>
    <property type="match status" value="1"/>
</dbReference>
<evidence type="ECO:0000256" key="3">
    <source>
        <dbReference type="ARBA" id="ARBA00022679"/>
    </source>
</evidence>
<name>A0A6G3ZT09_9BACL</name>
<dbReference type="InterPro" id="IPR050445">
    <property type="entry name" value="Bact_polysacc_biosynth/exp"/>
</dbReference>
<evidence type="ECO:0000256" key="6">
    <source>
        <dbReference type="ARBA" id="ARBA00022840"/>
    </source>
</evidence>
<dbReference type="RefSeq" id="WP_163943538.1">
    <property type="nucleotide sequence ID" value="NZ_JAAIKC010000001.1"/>
</dbReference>
<keyword evidence="6" id="KW-0067">ATP-binding</keyword>
<dbReference type="SUPFAM" id="SSF52540">
    <property type="entry name" value="P-loop containing nucleoside triphosphate hydrolases"/>
    <property type="match status" value="1"/>
</dbReference>
<dbReference type="EC" id="2.7.10.2" evidence="2"/>
<evidence type="ECO:0000313" key="10">
    <source>
        <dbReference type="EMBL" id="NEW04721.1"/>
    </source>
</evidence>
<dbReference type="EMBL" id="JAAIKC010000001">
    <property type="protein sequence ID" value="NEW04721.1"/>
    <property type="molecule type" value="Genomic_DNA"/>
</dbReference>
<dbReference type="GO" id="GO:0004715">
    <property type="term" value="F:non-membrane spanning protein tyrosine kinase activity"/>
    <property type="evidence" value="ECO:0007669"/>
    <property type="project" value="UniProtKB-EC"/>
</dbReference>
<keyword evidence="4" id="KW-0547">Nucleotide-binding</keyword>
<feature type="domain" description="AAA" evidence="9">
    <location>
        <begin position="53"/>
        <end position="183"/>
    </location>
</feature>
<evidence type="ECO:0000259" key="9">
    <source>
        <dbReference type="Pfam" id="PF13614"/>
    </source>
</evidence>
<reference evidence="10" key="1">
    <citation type="submission" date="2020-02" db="EMBL/GenBank/DDBJ databases">
        <authorList>
            <person name="Shen X.-R."/>
            <person name="Zhang Y.-X."/>
        </authorList>
    </citation>
    <scope>NUCLEOTIDE SEQUENCE</scope>
    <source>
        <strain evidence="10">SYP-B3998</strain>
    </source>
</reference>
<organism evidence="10">
    <name type="scientific">Paenibacillus sp. SYP-B3998</name>
    <dbReference type="NCBI Taxonomy" id="2678564"/>
    <lineage>
        <taxon>Bacteria</taxon>
        <taxon>Bacillati</taxon>
        <taxon>Bacillota</taxon>
        <taxon>Bacilli</taxon>
        <taxon>Bacillales</taxon>
        <taxon>Paenibacillaceae</taxon>
        <taxon>Paenibacillus</taxon>
    </lineage>
</organism>
<evidence type="ECO:0000256" key="1">
    <source>
        <dbReference type="ARBA" id="ARBA00007316"/>
    </source>
</evidence>
<evidence type="ECO:0000256" key="2">
    <source>
        <dbReference type="ARBA" id="ARBA00011903"/>
    </source>
</evidence>
<evidence type="ECO:0000256" key="4">
    <source>
        <dbReference type="ARBA" id="ARBA00022741"/>
    </source>
</evidence>
<protein>
    <recommendedName>
        <fullName evidence="2">non-specific protein-tyrosine kinase</fullName>
        <ecNumber evidence="2">2.7.10.2</ecNumber>
    </recommendedName>
</protein>